<evidence type="ECO:0008006" key="3">
    <source>
        <dbReference type="Google" id="ProtNLM"/>
    </source>
</evidence>
<gene>
    <name evidence="1" type="ORF">STH12_03522</name>
</gene>
<proteinExistence type="predicted"/>
<organism evidence="1 2">
    <name type="scientific">Shewanella khirikhana</name>
    <dbReference type="NCBI Taxonomy" id="1965282"/>
    <lineage>
        <taxon>Bacteria</taxon>
        <taxon>Pseudomonadati</taxon>
        <taxon>Pseudomonadota</taxon>
        <taxon>Gammaproteobacteria</taxon>
        <taxon>Alteromonadales</taxon>
        <taxon>Shewanellaceae</taxon>
        <taxon>Shewanella</taxon>
    </lineage>
</organism>
<dbReference type="Proteomes" id="UP000278437">
    <property type="component" value="Chromosome"/>
</dbReference>
<evidence type="ECO:0000313" key="1">
    <source>
        <dbReference type="EMBL" id="AZQ12581.1"/>
    </source>
</evidence>
<keyword evidence="2" id="KW-1185">Reference proteome</keyword>
<protein>
    <recommendedName>
        <fullName evidence="3">Transposase IS4-like domain-containing protein</fullName>
    </recommendedName>
</protein>
<name>A0ABN5TZB4_9GAMM</name>
<evidence type="ECO:0000313" key="2">
    <source>
        <dbReference type="Proteomes" id="UP000278437"/>
    </source>
</evidence>
<dbReference type="EMBL" id="CP020373">
    <property type="protein sequence ID" value="AZQ12581.1"/>
    <property type="molecule type" value="Genomic_DNA"/>
</dbReference>
<accession>A0ABN5TZB4</accession>
<sequence length="94" mass="10346">MWRKLHLAVDAQTHAIIAAEDSLKSVGDNRELGSLRRYIEKVEPMTLESATSKGINAVILLSSNAGYWTMGNVRNEAVDAPKAGGLSDWKQYND</sequence>
<reference evidence="2" key="1">
    <citation type="submission" date="2017-03" db="EMBL/GenBank/DDBJ databases">
        <title>Full genome sequence of a non-lethal Shewanella isolate that potentiates virulence of Vibio parahaemolyticus causing acute hepatopancreatic necrosis disease (AHPND) in shrimp.</title>
        <authorList>
            <person name="Prachumwat A."/>
            <person name="Sritunyalucksana K."/>
        </authorList>
    </citation>
    <scope>NUCLEOTIDE SEQUENCE [LARGE SCALE GENOMIC DNA]</scope>
    <source>
        <strain evidence="2">TH2012</strain>
    </source>
</reference>